<dbReference type="RefSeq" id="WP_354598000.1">
    <property type="nucleotide sequence ID" value="NZ_CP136798.1"/>
</dbReference>
<sequence length="260" mass="27404">MNDVRELLGRAVEGAGKPEFSAGAVYAEAARIRRRRRAAASAAVLAVVVAGAFTLPRAGGDEDPVHTSVASAGPSPSASADDRAGRLAALLPPDVGEIEEVSLLALIKGATPEQARTTRLGPLDGQYAIRKDGGVGYLVLTLEDRETVEQKTGRPADPDEDLCVRVGQEPSRTDCEREPLPDGRTLTTWRDTMDVGGDDSADWGPELAARLTQSDGSQFLVRSSTGFEGTGTQGPLLSEPPLTRQQLKKLLTGPEVLPKG</sequence>
<feature type="compositionally biased region" description="Basic and acidic residues" evidence="1">
    <location>
        <begin position="171"/>
        <end position="181"/>
    </location>
</feature>
<evidence type="ECO:0000313" key="3">
    <source>
        <dbReference type="EMBL" id="XCN16806.1"/>
    </source>
</evidence>
<organism evidence="3">
    <name type="scientific">Streptomyces sp. JL1001</name>
    <dbReference type="NCBI Taxonomy" id="3078227"/>
    <lineage>
        <taxon>Bacteria</taxon>
        <taxon>Bacillati</taxon>
        <taxon>Actinomycetota</taxon>
        <taxon>Actinomycetes</taxon>
        <taxon>Kitasatosporales</taxon>
        <taxon>Streptomycetaceae</taxon>
        <taxon>Streptomyces</taxon>
    </lineage>
</organism>
<name>A0AAU8KP11_9ACTN</name>
<accession>A0AAU8KP11</accession>
<protein>
    <submittedName>
        <fullName evidence="3">Uncharacterized protein</fullName>
    </submittedName>
</protein>
<feature type="transmembrane region" description="Helical" evidence="2">
    <location>
        <begin position="38"/>
        <end position="55"/>
    </location>
</feature>
<evidence type="ECO:0000256" key="1">
    <source>
        <dbReference type="SAM" id="MobiDB-lite"/>
    </source>
</evidence>
<keyword evidence="2" id="KW-1133">Transmembrane helix</keyword>
<reference evidence="3" key="1">
    <citation type="submission" date="2023-10" db="EMBL/GenBank/DDBJ databases">
        <title>Complete genome sequence of Streptomyces sp. JL1001.</title>
        <authorList>
            <person name="Jiang L."/>
        </authorList>
    </citation>
    <scope>NUCLEOTIDE SEQUENCE</scope>
    <source>
        <strain evidence="3">JL1001</strain>
    </source>
</reference>
<feature type="region of interest" description="Disordered" evidence="1">
    <location>
        <begin position="168"/>
        <end position="260"/>
    </location>
</feature>
<feature type="compositionally biased region" description="Low complexity" evidence="1">
    <location>
        <begin position="70"/>
        <end position="79"/>
    </location>
</feature>
<feature type="compositionally biased region" description="Polar residues" evidence="1">
    <location>
        <begin position="211"/>
        <end position="227"/>
    </location>
</feature>
<proteinExistence type="predicted"/>
<keyword evidence="2" id="KW-0472">Membrane</keyword>
<dbReference type="EMBL" id="CP136798">
    <property type="protein sequence ID" value="XCN16806.1"/>
    <property type="molecule type" value="Genomic_DNA"/>
</dbReference>
<dbReference type="AlphaFoldDB" id="A0AAU8KP11"/>
<keyword evidence="2" id="KW-0812">Transmembrane</keyword>
<feature type="region of interest" description="Disordered" evidence="1">
    <location>
        <begin position="59"/>
        <end position="81"/>
    </location>
</feature>
<gene>
    <name evidence="3" type="ORF">R1Y80_25675</name>
</gene>
<evidence type="ECO:0000256" key="2">
    <source>
        <dbReference type="SAM" id="Phobius"/>
    </source>
</evidence>